<protein>
    <submittedName>
        <fullName evidence="2">Uncharacterized protein</fullName>
    </submittedName>
</protein>
<dbReference type="Proteomes" id="UP000333828">
    <property type="component" value="Unassembled WGS sequence"/>
</dbReference>
<dbReference type="RefSeq" id="WP_150685780.1">
    <property type="nucleotide sequence ID" value="NZ_CABPSI010000005.1"/>
</dbReference>
<feature type="compositionally biased region" description="Low complexity" evidence="1">
    <location>
        <begin position="21"/>
        <end position="36"/>
    </location>
</feature>
<organism evidence="2 3">
    <name type="scientific">Pandoraea iniqua</name>
    <dbReference type="NCBI Taxonomy" id="2508288"/>
    <lineage>
        <taxon>Bacteria</taxon>
        <taxon>Pseudomonadati</taxon>
        <taxon>Pseudomonadota</taxon>
        <taxon>Betaproteobacteria</taxon>
        <taxon>Burkholderiales</taxon>
        <taxon>Burkholderiaceae</taxon>
        <taxon>Pandoraea</taxon>
    </lineage>
</organism>
<dbReference type="AlphaFoldDB" id="A0A5E4Y2V3"/>
<proteinExistence type="predicted"/>
<sequence>MPTNASPLPFPFVPVVPASRPASQAYSATPPTTLSTPPSPATPATPTTPTTPKARAAHRSVSVGARQTPVMSPDSGLADLRIDVVRAVACADVPLLGAIVR</sequence>
<name>A0A5E4Y2V3_9BURK</name>
<feature type="region of interest" description="Disordered" evidence="1">
    <location>
        <begin position="21"/>
        <end position="75"/>
    </location>
</feature>
<reference evidence="2 3" key="1">
    <citation type="submission" date="2019-08" db="EMBL/GenBank/DDBJ databases">
        <authorList>
            <person name="Peeters C."/>
        </authorList>
    </citation>
    <scope>NUCLEOTIDE SEQUENCE [LARGE SCALE GENOMIC DNA]</scope>
    <source>
        <strain evidence="2 3">LMG 31115</strain>
    </source>
</reference>
<evidence type="ECO:0000313" key="3">
    <source>
        <dbReference type="Proteomes" id="UP000333828"/>
    </source>
</evidence>
<accession>A0A5E4Y2V3</accession>
<gene>
    <name evidence="2" type="ORF">PIN31115_04228</name>
</gene>
<dbReference type="EMBL" id="CABPSI010000005">
    <property type="protein sequence ID" value="VVE42974.1"/>
    <property type="molecule type" value="Genomic_DNA"/>
</dbReference>
<evidence type="ECO:0000313" key="2">
    <source>
        <dbReference type="EMBL" id="VVE42974.1"/>
    </source>
</evidence>
<keyword evidence="3" id="KW-1185">Reference proteome</keyword>
<evidence type="ECO:0000256" key="1">
    <source>
        <dbReference type="SAM" id="MobiDB-lite"/>
    </source>
</evidence>